<proteinExistence type="inferred from homology"/>
<comment type="similarity">
    <text evidence="2">Belongs to the GTP-binding SRP family.</text>
</comment>
<dbReference type="RefSeq" id="WP_047909704.1">
    <property type="nucleotide sequence ID" value="NZ_CP118101.1"/>
</dbReference>
<sequence length="433" mass="47832">MRVKKYIVDTMPEAMSLIRSELGSDAVILSTKSIKTGGFAGLFRKQKIEVVAAVEEPAASVSAVNLQASPPAAQAQPRPIPRAMAPDAYRKVADGMNNGEQAAAKEKQEDVKQENPSYRGPRSSVLSSIPVQEPHPEGADFSASTDQALLTEIQQLKQMMTSFAKRDAYEAMLPGNLNEARTRLVQQGVIDELWIKWIDAAQEQWSEQTEQSGFALVKEEIREFLVERIDAGIAQDTRIVYVAGPTGVGKTTTIAKLAAEQMFKYKRKVGFVTADTYRISAVEQLRTYAAILGVPLEVVQSPADTKRALERLADCDLIFMDTAGRNYRNEMLVSELNSLLLDEPNSEMMLVLSLTSKTEDMLVILDHFTKYGLSKVIFTKMDETDSLGSIINVLYRYPVTLSYIADGQNVPDDLMVPDAKTLSDCIMGSDENE</sequence>
<keyword evidence="20" id="KW-1185">Reference proteome</keyword>
<dbReference type="InterPro" id="IPR047040">
    <property type="entry name" value="FlhF__GTPase_dom"/>
</dbReference>
<dbReference type="AlphaFoldDB" id="A0AAX3N732"/>
<feature type="compositionally biased region" description="Basic and acidic residues" evidence="14">
    <location>
        <begin position="103"/>
        <end position="113"/>
    </location>
</feature>
<feature type="domain" description="SRP54-type proteins GTP-binding" evidence="16">
    <location>
        <begin position="237"/>
        <end position="428"/>
    </location>
</feature>
<keyword evidence="5" id="KW-1003">Cell membrane</keyword>
<evidence type="ECO:0000313" key="19">
    <source>
        <dbReference type="Proteomes" id="UP001220962"/>
    </source>
</evidence>
<evidence type="ECO:0000256" key="3">
    <source>
        <dbReference type="ARBA" id="ARBA00014919"/>
    </source>
</evidence>
<evidence type="ECO:0000256" key="9">
    <source>
        <dbReference type="ARBA" id="ARBA00023134"/>
    </source>
</evidence>
<dbReference type="PANTHER" id="PTHR43134">
    <property type="entry name" value="SIGNAL RECOGNITION PARTICLE RECEPTOR SUBUNIT ALPHA"/>
    <property type="match status" value="1"/>
</dbReference>
<dbReference type="SUPFAM" id="SSF52540">
    <property type="entry name" value="P-loop containing nucleoside triphosphate hydrolases"/>
    <property type="match status" value="1"/>
</dbReference>
<dbReference type="InterPro" id="IPR020006">
    <property type="entry name" value="FlhF"/>
</dbReference>
<comment type="subcellular location">
    <subcellularLocation>
        <location evidence="1">Cell membrane</location>
        <topology evidence="1">Peripheral membrane protein</topology>
        <orientation evidence="1">Cytoplasmic side</orientation>
    </subcellularLocation>
</comment>
<dbReference type="CDD" id="cd17873">
    <property type="entry name" value="FlhF"/>
    <property type="match status" value="1"/>
</dbReference>
<evidence type="ECO:0000256" key="4">
    <source>
        <dbReference type="ARBA" id="ARBA00022448"/>
    </source>
</evidence>
<evidence type="ECO:0000256" key="1">
    <source>
        <dbReference type="ARBA" id="ARBA00004413"/>
    </source>
</evidence>
<dbReference type="GO" id="GO:0003924">
    <property type="term" value="F:GTPase activity"/>
    <property type="evidence" value="ECO:0007669"/>
    <property type="project" value="UniProtKB-UniRule"/>
</dbReference>
<dbReference type="Proteomes" id="UP001220962">
    <property type="component" value="Chromosome"/>
</dbReference>
<dbReference type="Gene3D" id="1.20.120.1380">
    <property type="entry name" value="Flagellar FlhF biosynthesis protein, N domain"/>
    <property type="match status" value="1"/>
</dbReference>
<evidence type="ECO:0000256" key="13">
    <source>
        <dbReference type="NCBIfam" id="TIGR03499"/>
    </source>
</evidence>
<organism evidence="17 19">
    <name type="scientific">Paenibacillus urinalis</name>
    <dbReference type="NCBI Taxonomy" id="521520"/>
    <lineage>
        <taxon>Bacteria</taxon>
        <taxon>Bacillati</taxon>
        <taxon>Bacillota</taxon>
        <taxon>Bacilli</taxon>
        <taxon>Bacillales</taxon>
        <taxon>Paenibacillaceae</taxon>
        <taxon>Paenibacillus</taxon>
    </lineage>
</organism>
<keyword evidence="9" id="KW-0342">GTP-binding</keyword>
<dbReference type="Pfam" id="PF00448">
    <property type="entry name" value="SRP54"/>
    <property type="match status" value="1"/>
</dbReference>
<evidence type="ECO:0000256" key="6">
    <source>
        <dbReference type="ARBA" id="ARBA00022741"/>
    </source>
</evidence>
<evidence type="ECO:0000256" key="8">
    <source>
        <dbReference type="ARBA" id="ARBA00022927"/>
    </source>
</evidence>
<dbReference type="SMART" id="SM00382">
    <property type="entry name" value="AAA"/>
    <property type="match status" value="1"/>
</dbReference>
<dbReference type="GO" id="GO:0015031">
    <property type="term" value="P:protein transport"/>
    <property type="evidence" value="ECO:0007669"/>
    <property type="project" value="UniProtKB-KW"/>
</dbReference>
<evidence type="ECO:0000256" key="11">
    <source>
        <dbReference type="ARBA" id="ARBA00023225"/>
    </source>
</evidence>
<dbReference type="EMBL" id="CP118108">
    <property type="protein sequence ID" value="WDI04186.1"/>
    <property type="molecule type" value="Genomic_DNA"/>
</dbReference>
<dbReference type="FunFam" id="3.40.50.300:FF:000695">
    <property type="entry name" value="Flagellar biosynthesis regulator FlhF"/>
    <property type="match status" value="1"/>
</dbReference>
<name>A0AAX3N732_9BACL</name>
<evidence type="ECO:0000313" key="17">
    <source>
        <dbReference type="EMBL" id="WDH84502.1"/>
    </source>
</evidence>
<keyword evidence="7" id="KW-1005">Bacterial flagellum biogenesis</keyword>
<evidence type="ECO:0000313" key="20">
    <source>
        <dbReference type="Proteomes" id="UP001221519"/>
    </source>
</evidence>
<evidence type="ECO:0000256" key="5">
    <source>
        <dbReference type="ARBA" id="ARBA00022475"/>
    </source>
</evidence>
<evidence type="ECO:0000259" key="15">
    <source>
        <dbReference type="SMART" id="SM00382"/>
    </source>
</evidence>
<dbReference type="Gene3D" id="3.40.50.300">
    <property type="entry name" value="P-loop containing nucleotide triphosphate hydrolases"/>
    <property type="match status" value="1"/>
</dbReference>
<dbReference type="GO" id="GO:0044781">
    <property type="term" value="P:bacterial-type flagellum organization"/>
    <property type="evidence" value="ECO:0007669"/>
    <property type="project" value="UniProtKB-UniRule"/>
</dbReference>
<dbReference type="Proteomes" id="UP001221519">
    <property type="component" value="Chromosome"/>
</dbReference>
<feature type="domain" description="AAA+ ATPase" evidence="15">
    <location>
        <begin position="236"/>
        <end position="382"/>
    </location>
</feature>
<keyword evidence="8" id="KW-0653">Protein transport</keyword>
<keyword evidence="17" id="KW-0969">Cilium</keyword>
<protein>
    <recommendedName>
        <fullName evidence="3 13">Flagellar biosynthesis protein FlhF</fullName>
    </recommendedName>
</protein>
<evidence type="ECO:0000256" key="7">
    <source>
        <dbReference type="ARBA" id="ARBA00022795"/>
    </source>
</evidence>
<evidence type="ECO:0000313" key="18">
    <source>
        <dbReference type="EMBL" id="WDI04186.1"/>
    </source>
</evidence>
<evidence type="ECO:0000259" key="16">
    <source>
        <dbReference type="SMART" id="SM00962"/>
    </source>
</evidence>
<dbReference type="InterPro" id="IPR000897">
    <property type="entry name" value="SRP54_GTPase_dom"/>
</dbReference>
<dbReference type="GO" id="GO:0006614">
    <property type="term" value="P:SRP-dependent cotranslational protein targeting to membrane"/>
    <property type="evidence" value="ECO:0007669"/>
    <property type="project" value="UniProtKB-UniRule"/>
</dbReference>
<comment type="function">
    <text evidence="12">Necessary for flagellar biosynthesis. May be involved in translocation of the flagellum.</text>
</comment>
<gene>
    <name evidence="17" type="primary">flhF</name>
    <name evidence="17" type="ORF">PUW23_09950</name>
    <name evidence="18" type="ORF">PUW25_09640</name>
</gene>
<keyword evidence="17" id="KW-0282">Flagellum</keyword>
<evidence type="ECO:0000256" key="10">
    <source>
        <dbReference type="ARBA" id="ARBA00023136"/>
    </source>
</evidence>
<evidence type="ECO:0000256" key="2">
    <source>
        <dbReference type="ARBA" id="ARBA00008531"/>
    </source>
</evidence>
<dbReference type="InterPro" id="IPR027417">
    <property type="entry name" value="P-loop_NTPase"/>
</dbReference>
<evidence type="ECO:0000256" key="14">
    <source>
        <dbReference type="SAM" id="MobiDB-lite"/>
    </source>
</evidence>
<keyword evidence="4" id="KW-0813">Transport</keyword>
<dbReference type="NCBIfam" id="TIGR03499">
    <property type="entry name" value="FlhF"/>
    <property type="match status" value="1"/>
</dbReference>
<reference evidence="17 20" key="1">
    <citation type="submission" date="2023-02" db="EMBL/GenBank/DDBJ databases">
        <title>Pathogen: clinical or host-associated sample.</title>
        <authorList>
            <person name="Hergert J."/>
            <person name="Casey R."/>
            <person name="Wagner J."/>
            <person name="Young E.L."/>
            <person name="Oakeson K.F."/>
        </authorList>
    </citation>
    <scope>NUCLEOTIDE SEQUENCE</scope>
    <source>
        <strain evidence="18 20">2022CK-00829</strain>
        <strain evidence="17">2022CK-00830</strain>
    </source>
</reference>
<dbReference type="GO" id="GO:0005525">
    <property type="term" value="F:GTP binding"/>
    <property type="evidence" value="ECO:0007669"/>
    <property type="project" value="UniProtKB-UniRule"/>
</dbReference>
<keyword evidence="11" id="KW-1006">Bacterial flagellum protein export</keyword>
<dbReference type="EMBL" id="CP118101">
    <property type="protein sequence ID" value="WDH84502.1"/>
    <property type="molecule type" value="Genomic_DNA"/>
</dbReference>
<dbReference type="SMART" id="SM00962">
    <property type="entry name" value="SRP54"/>
    <property type="match status" value="1"/>
</dbReference>
<dbReference type="InterPro" id="IPR003593">
    <property type="entry name" value="AAA+_ATPase"/>
</dbReference>
<keyword evidence="10" id="KW-0472">Membrane</keyword>
<dbReference type="PANTHER" id="PTHR43134:SF3">
    <property type="entry name" value="FLAGELLAR BIOSYNTHESIS PROTEIN FLHF"/>
    <property type="match status" value="1"/>
</dbReference>
<feature type="region of interest" description="Disordered" evidence="14">
    <location>
        <begin position="100"/>
        <end position="142"/>
    </location>
</feature>
<dbReference type="GO" id="GO:0005047">
    <property type="term" value="F:signal recognition particle binding"/>
    <property type="evidence" value="ECO:0007669"/>
    <property type="project" value="TreeGrafter"/>
</dbReference>
<evidence type="ECO:0000256" key="12">
    <source>
        <dbReference type="ARBA" id="ARBA00025337"/>
    </source>
</evidence>
<keyword evidence="6" id="KW-0547">Nucleotide-binding</keyword>
<keyword evidence="17" id="KW-0966">Cell projection</keyword>
<accession>A0AAX3N732</accession>
<dbReference type="GO" id="GO:0005886">
    <property type="term" value="C:plasma membrane"/>
    <property type="evidence" value="ECO:0007669"/>
    <property type="project" value="UniProtKB-SubCell"/>
</dbReference>